<sequence length="143" mass="15179">MGGNWLTPANGDAPICTCELYEGEEIGCLDECLNHSVHVYFVAVADNRRDWSVLSKAVRVVIVAAIGSFRLAQHFKTAVVDCGRKGVGVITLEDITEGCLVGEYVGGGGQDAQLRTQVNHGSKSFAVGIILLDLAFVAEGILT</sequence>
<proteinExistence type="predicted"/>
<protein>
    <submittedName>
        <fullName evidence="1">Uncharacterized protein</fullName>
    </submittedName>
</protein>
<name>A0AAD9G008_9STRA</name>
<evidence type="ECO:0000313" key="1">
    <source>
        <dbReference type="EMBL" id="KAK1929402.1"/>
    </source>
</evidence>
<reference evidence="1" key="1">
    <citation type="submission" date="2023-08" db="EMBL/GenBank/DDBJ databases">
        <title>Reference Genome Resource for the Citrus Pathogen Phytophthora citrophthora.</title>
        <authorList>
            <person name="Moller H."/>
            <person name="Coetzee B."/>
            <person name="Rose L.J."/>
            <person name="Van Niekerk J.M."/>
        </authorList>
    </citation>
    <scope>NUCLEOTIDE SEQUENCE</scope>
    <source>
        <strain evidence="1">STE-U-9442</strain>
    </source>
</reference>
<keyword evidence="2" id="KW-1185">Reference proteome</keyword>
<dbReference type="Proteomes" id="UP001259832">
    <property type="component" value="Unassembled WGS sequence"/>
</dbReference>
<comment type="caution">
    <text evidence="1">The sequence shown here is derived from an EMBL/GenBank/DDBJ whole genome shotgun (WGS) entry which is preliminary data.</text>
</comment>
<dbReference type="SUPFAM" id="SSF82199">
    <property type="entry name" value="SET domain"/>
    <property type="match status" value="1"/>
</dbReference>
<accession>A0AAD9G008</accession>
<gene>
    <name evidence="1" type="ORF">P3T76_015154</name>
</gene>
<evidence type="ECO:0000313" key="2">
    <source>
        <dbReference type="Proteomes" id="UP001259832"/>
    </source>
</evidence>
<dbReference type="InterPro" id="IPR046341">
    <property type="entry name" value="SET_dom_sf"/>
</dbReference>
<dbReference type="Gene3D" id="2.170.270.10">
    <property type="entry name" value="SET domain"/>
    <property type="match status" value="1"/>
</dbReference>
<dbReference type="EMBL" id="JASMQC010000049">
    <property type="protein sequence ID" value="KAK1929402.1"/>
    <property type="molecule type" value="Genomic_DNA"/>
</dbReference>
<dbReference type="AlphaFoldDB" id="A0AAD9G008"/>
<organism evidence="1 2">
    <name type="scientific">Phytophthora citrophthora</name>
    <dbReference type="NCBI Taxonomy" id="4793"/>
    <lineage>
        <taxon>Eukaryota</taxon>
        <taxon>Sar</taxon>
        <taxon>Stramenopiles</taxon>
        <taxon>Oomycota</taxon>
        <taxon>Peronosporomycetes</taxon>
        <taxon>Peronosporales</taxon>
        <taxon>Peronosporaceae</taxon>
        <taxon>Phytophthora</taxon>
    </lineage>
</organism>